<dbReference type="CTD" id="20206451"/>
<reference evidence="7" key="1">
    <citation type="submission" date="2012-12" db="EMBL/GenBank/DDBJ databases">
        <authorList>
            <person name="Hellsten U."/>
            <person name="Grimwood J."/>
            <person name="Chapman J.A."/>
            <person name="Shapiro H."/>
            <person name="Aerts A."/>
            <person name="Otillar R.P."/>
            <person name="Terry A.Y."/>
            <person name="Boore J.L."/>
            <person name="Simakov O."/>
            <person name="Marletaz F."/>
            <person name="Cho S.-J."/>
            <person name="Edsinger-Gonzales E."/>
            <person name="Havlak P."/>
            <person name="Kuo D.-H."/>
            <person name="Larsson T."/>
            <person name="Lv J."/>
            <person name="Arendt D."/>
            <person name="Savage R."/>
            <person name="Osoegawa K."/>
            <person name="de Jong P."/>
            <person name="Lindberg D.R."/>
            <person name="Seaver E.C."/>
            <person name="Weisblat D.A."/>
            <person name="Putnam N.H."/>
            <person name="Grigoriev I.V."/>
            <person name="Rokhsar D.S."/>
        </authorList>
    </citation>
    <scope>NUCLEOTIDE SEQUENCE</scope>
</reference>
<organism evidence="6 7">
    <name type="scientific">Helobdella robusta</name>
    <name type="common">Californian leech</name>
    <dbReference type="NCBI Taxonomy" id="6412"/>
    <lineage>
        <taxon>Eukaryota</taxon>
        <taxon>Metazoa</taxon>
        <taxon>Spiralia</taxon>
        <taxon>Lophotrochozoa</taxon>
        <taxon>Annelida</taxon>
        <taxon>Clitellata</taxon>
        <taxon>Hirudinea</taxon>
        <taxon>Rhynchobdellida</taxon>
        <taxon>Glossiphoniidae</taxon>
        <taxon>Helobdella</taxon>
    </lineage>
</organism>
<dbReference type="RefSeq" id="XP_009024196.1">
    <property type="nucleotide sequence ID" value="XM_009025948.1"/>
</dbReference>
<evidence type="ECO:0000313" key="5">
    <source>
        <dbReference type="EMBL" id="ESN97738.1"/>
    </source>
</evidence>
<dbReference type="KEGG" id="hro:HELRODRAFT_177798"/>
<dbReference type="InterPro" id="IPR033290">
    <property type="entry name" value="CCDC39"/>
</dbReference>
<dbReference type="EMBL" id="KB097304">
    <property type="protein sequence ID" value="ESN97738.1"/>
    <property type="molecule type" value="Genomic_DNA"/>
</dbReference>
<sequence>MARKIKNLEGHMLVVEQNELLTQIKEKSAILEESDKALLFWSSQSRNVKGILHRKRHEHEKIVSLKTDVSQRHQELTTQIQISGKLLEGLHAEKKEQFIARSMLQLTIERLRSVLKKEAGGVMAFDKIKENLDFEMKAKMLEIEANKSQINSQIQIVKTKHHELKLEISDKRFKSQQLIKKYPIDIFSFKY</sequence>
<gene>
    <name evidence="6" type="primary">20206451</name>
    <name evidence="5" type="ORF">HELRODRAFT_177798</name>
</gene>
<name>T1FCA2_HELRO</name>
<dbReference type="GO" id="GO:0036159">
    <property type="term" value="P:inner dynein arm assembly"/>
    <property type="evidence" value="ECO:0007669"/>
    <property type="project" value="InterPro"/>
</dbReference>
<dbReference type="PANTHER" id="PTHR18962">
    <property type="entry name" value="COILED-COIL DOMAIN-CONTAINING PROTEIN 39"/>
    <property type="match status" value="1"/>
</dbReference>
<comment type="function">
    <text evidence="4">Required for assembly of dynein regulatory complex (DRC) and inner dynein arm (IDA) complexes, which are responsible for ciliary beat regulation, thereby playing a central role in motility in cilia and flagella. Probably acts together with CCDC40 to form a molecular ruler that determines the 96 nanometer (nm) repeat length and arrangements of components in cilia and flagella. Not required for outer dynein arm complexes assembly.</text>
</comment>
<dbReference type="GO" id="GO:0003341">
    <property type="term" value="P:cilium movement"/>
    <property type="evidence" value="ECO:0007669"/>
    <property type="project" value="InterPro"/>
</dbReference>
<accession>T1FCA2</accession>
<comment type="similarity">
    <text evidence="1">Belongs to the CCDC39 family.</text>
</comment>
<protein>
    <recommendedName>
        <fullName evidence="2">Coiled-coil domain-containing protein 39</fullName>
    </recommendedName>
</protein>
<reference evidence="6" key="3">
    <citation type="submission" date="2015-06" db="UniProtKB">
        <authorList>
            <consortium name="EnsemblMetazoa"/>
        </authorList>
    </citation>
    <scope>IDENTIFICATION</scope>
</reference>
<dbReference type="Proteomes" id="UP000015101">
    <property type="component" value="Unassembled WGS sequence"/>
</dbReference>
<evidence type="ECO:0000313" key="6">
    <source>
        <dbReference type="EnsemblMetazoa" id="HelroP177798"/>
    </source>
</evidence>
<dbReference type="EMBL" id="AMQM01006190">
    <property type="status" value="NOT_ANNOTATED_CDS"/>
    <property type="molecule type" value="Genomic_DNA"/>
</dbReference>
<evidence type="ECO:0000256" key="4">
    <source>
        <dbReference type="ARBA" id="ARBA00045182"/>
    </source>
</evidence>
<dbReference type="EnsemblMetazoa" id="HelroT177798">
    <property type="protein sequence ID" value="HelroP177798"/>
    <property type="gene ID" value="HelroG177798"/>
</dbReference>
<dbReference type="HOGENOM" id="CLU_1422936_0_0_1"/>
<proteinExistence type="inferred from homology"/>
<keyword evidence="3" id="KW-0175">Coiled coil</keyword>
<evidence type="ECO:0000313" key="7">
    <source>
        <dbReference type="Proteomes" id="UP000015101"/>
    </source>
</evidence>
<dbReference type="InParanoid" id="T1FCA2"/>
<dbReference type="Pfam" id="PF24161">
    <property type="entry name" value="CCDC39"/>
    <property type="match status" value="1"/>
</dbReference>
<dbReference type="GeneID" id="20206451"/>
<dbReference type="EMBL" id="AMQM01006189">
    <property type="status" value="NOT_ANNOTATED_CDS"/>
    <property type="molecule type" value="Genomic_DNA"/>
</dbReference>
<evidence type="ECO:0000256" key="1">
    <source>
        <dbReference type="ARBA" id="ARBA00005805"/>
    </source>
</evidence>
<reference evidence="5 7" key="2">
    <citation type="journal article" date="2013" name="Nature">
        <title>Insights into bilaterian evolution from three spiralian genomes.</title>
        <authorList>
            <person name="Simakov O."/>
            <person name="Marletaz F."/>
            <person name="Cho S.J."/>
            <person name="Edsinger-Gonzales E."/>
            <person name="Havlak P."/>
            <person name="Hellsten U."/>
            <person name="Kuo D.H."/>
            <person name="Larsson T."/>
            <person name="Lv J."/>
            <person name="Arendt D."/>
            <person name="Savage R."/>
            <person name="Osoegawa K."/>
            <person name="de Jong P."/>
            <person name="Grimwood J."/>
            <person name="Chapman J.A."/>
            <person name="Shapiro H."/>
            <person name="Aerts A."/>
            <person name="Otillar R.P."/>
            <person name="Terry A.Y."/>
            <person name="Boore J.L."/>
            <person name="Grigoriev I.V."/>
            <person name="Lindberg D.R."/>
            <person name="Seaver E.C."/>
            <person name="Weisblat D.A."/>
            <person name="Putnam N.H."/>
            <person name="Rokhsar D.S."/>
        </authorList>
    </citation>
    <scope>NUCLEOTIDE SEQUENCE</scope>
</reference>
<dbReference type="PANTHER" id="PTHR18962:SF0">
    <property type="entry name" value="COILED-COIL DOMAIN-CONTAINING PROTEIN 39"/>
    <property type="match status" value="1"/>
</dbReference>
<evidence type="ECO:0000256" key="2">
    <source>
        <dbReference type="ARBA" id="ARBA00016725"/>
    </source>
</evidence>
<evidence type="ECO:0000256" key="3">
    <source>
        <dbReference type="ARBA" id="ARBA00023054"/>
    </source>
</evidence>
<dbReference type="AlphaFoldDB" id="T1FCA2"/>
<dbReference type="GO" id="GO:0005930">
    <property type="term" value="C:axoneme"/>
    <property type="evidence" value="ECO:0007669"/>
    <property type="project" value="InterPro"/>
</dbReference>
<keyword evidence="7" id="KW-1185">Reference proteome</keyword>